<name>A0A8T0E361_ARGBR</name>
<sequence length="127" mass="14527">MPENFSIFSLYFFHPPLKHQKSNVISTLTVTFFVTNSLPRCHYGPWVQEDGNFMPHVSLLNSYGVFQCLCYADGDSELRRQVARVSAFDDTLAGFHWLLLRLPVGQVVVINGMTSGTWRQMSSPMFF</sequence>
<proteinExistence type="predicted"/>
<reference evidence="1" key="1">
    <citation type="journal article" date="2020" name="bioRxiv">
        <title>Chromosome-level reference genome of the European wasp spider Argiope bruennichi: a resource for studies on range expansion and evolutionary adaptation.</title>
        <authorList>
            <person name="Sheffer M.M."/>
            <person name="Hoppe A."/>
            <person name="Krehenwinkel H."/>
            <person name="Uhl G."/>
            <person name="Kuss A.W."/>
            <person name="Jensen L."/>
            <person name="Jensen C."/>
            <person name="Gillespie R.G."/>
            <person name="Hoff K.J."/>
            <person name="Prost S."/>
        </authorList>
    </citation>
    <scope>NUCLEOTIDE SEQUENCE</scope>
</reference>
<comment type="caution">
    <text evidence="1">The sequence shown here is derived from an EMBL/GenBank/DDBJ whole genome shotgun (WGS) entry which is preliminary data.</text>
</comment>
<reference evidence="1" key="2">
    <citation type="submission" date="2020-06" db="EMBL/GenBank/DDBJ databases">
        <authorList>
            <person name="Sheffer M."/>
        </authorList>
    </citation>
    <scope>NUCLEOTIDE SEQUENCE</scope>
</reference>
<evidence type="ECO:0000313" key="1">
    <source>
        <dbReference type="EMBL" id="KAF8763880.1"/>
    </source>
</evidence>
<dbReference type="AlphaFoldDB" id="A0A8T0E361"/>
<accession>A0A8T0E361</accession>
<protein>
    <submittedName>
        <fullName evidence="1">Uncharacterized protein</fullName>
    </submittedName>
</protein>
<dbReference type="Proteomes" id="UP000807504">
    <property type="component" value="Unassembled WGS sequence"/>
</dbReference>
<keyword evidence="2" id="KW-1185">Reference proteome</keyword>
<organism evidence="1 2">
    <name type="scientific">Argiope bruennichi</name>
    <name type="common">Wasp spider</name>
    <name type="synonym">Aranea bruennichi</name>
    <dbReference type="NCBI Taxonomy" id="94029"/>
    <lineage>
        <taxon>Eukaryota</taxon>
        <taxon>Metazoa</taxon>
        <taxon>Ecdysozoa</taxon>
        <taxon>Arthropoda</taxon>
        <taxon>Chelicerata</taxon>
        <taxon>Arachnida</taxon>
        <taxon>Araneae</taxon>
        <taxon>Araneomorphae</taxon>
        <taxon>Entelegynae</taxon>
        <taxon>Araneoidea</taxon>
        <taxon>Araneidae</taxon>
        <taxon>Argiope</taxon>
    </lineage>
</organism>
<evidence type="ECO:0000313" key="2">
    <source>
        <dbReference type="Proteomes" id="UP000807504"/>
    </source>
</evidence>
<gene>
    <name evidence="1" type="ORF">HNY73_022014</name>
</gene>
<dbReference type="EMBL" id="JABXBU010002231">
    <property type="protein sequence ID" value="KAF8763880.1"/>
    <property type="molecule type" value="Genomic_DNA"/>
</dbReference>